<dbReference type="InterPro" id="IPR029063">
    <property type="entry name" value="SAM-dependent_MTases_sf"/>
</dbReference>
<dbReference type="AlphaFoldDB" id="A0A6J7FKF1"/>
<comment type="catalytic activity">
    <reaction evidence="5">
        <text>L-glutaminyl-[peptide chain release factor] + S-adenosyl-L-methionine = N(5)-methyl-L-glutaminyl-[peptide chain release factor] + S-adenosyl-L-homocysteine + H(+)</text>
        <dbReference type="Rhea" id="RHEA:42896"/>
        <dbReference type="Rhea" id="RHEA-COMP:10271"/>
        <dbReference type="Rhea" id="RHEA-COMP:10272"/>
        <dbReference type="ChEBI" id="CHEBI:15378"/>
        <dbReference type="ChEBI" id="CHEBI:30011"/>
        <dbReference type="ChEBI" id="CHEBI:57856"/>
        <dbReference type="ChEBI" id="CHEBI:59789"/>
        <dbReference type="ChEBI" id="CHEBI:61891"/>
        <dbReference type="EC" id="2.1.1.297"/>
    </reaction>
</comment>
<evidence type="ECO:0000256" key="2">
    <source>
        <dbReference type="ARBA" id="ARBA00022603"/>
    </source>
</evidence>
<dbReference type="PROSITE" id="PS00092">
    <property type="entry name" value="N6_MTASE"/>
    <property type="match status" value="1"/>
</dbReference>
<dbReference type="PANTHER" id="PTHR18895:SF74">
    <property type="entry name" value="MTRF1L RELEASE FACTOR GLUTAMINE METHYLTRANSFERASE"/>
    <property type="match status" value="1"/>
</dbReference>
<dbReference type="GO" id="GO:0032259">
    <property type="term" value="P:methylation"/>
    <property type="evidence" value="ECO:0007669"/>
    <property type="project" value="UniProtKB-KW"/>
</dbReference>
<evidence type="ECO:0000256" key="5">
    <source>
        <dbReference type="ARBA" id="ARBA00048391"/>
    </source>
</evidence>
<evidence type="ECO:0000256" key="1">
    <source>
        <dbReference type="ARBA" id="ARBA00012771"/>
    </source>
</evidence>
<evidence type="ECO:0000256" key="3">
    <source>
        <dbReference type="ARBA" id="ARBA00022679"/>
    </source>
</evidence>
<dbReference type="Gene3D" id="3.40.50.150">
    <property type="entry name" value="Vaccinia Virus protein VP39"/>
    <property type="match status" value="1"/>
</dbReference>
<keyword evidence="3" id="KW-0808">Transferase</keyword>
<dbReference type="GO" id="GO:0003676">
    <property type="term" value="F:nucleic acid binding"/>
    <property type="evidence" value="ECO:0007669"/>
    <property type="project" value="InterPro"/>
</dbReference>
<dbReference type="InterPro" id="IPR004556">
    <property type="entry name" value="HemK-like"/>
</dbReference>
<dbReference type="InterPro" id="IPR002052">
    <property type="entry name" value="DNA_methylase_N6_adenine_CS"/>
</dbReference>
<feature type="domain" description="Methyltransferase small" evidence="6">
    <location>
        <begin position="131"/>
        <end position="230"/>
    </location>
</feature>
<dbReference type="CDD" id="cd02440">
    <property type="entry name" value="AdoMet_MTases"/>
    <property type="match status" value="1"/>
</dbReference>
<dbReference type="NCBIfam" id="TIGR03534">
    <property type="entry name" value="RF_mod_PrmC"/>
    <property type="match status" value="1"/>
</dbReference>
<dbReference type="EMBL" id="CAFBMB010000026">
    <property type="protein sequence ID" value="CAB4892869.1"/>
    <property type="molecule type" value="Genomic_DNA"/>
</dbReference>
<dbReference type="Pfam" id="PF05175">
    <property type="entry name" value="MTS"/>
    <property type="match status" value="1"/>
</dbReference>
<dbReference type="InterPro" id="IPR019874">
    <property type="entry name" value="RF_methyltr_PrmC"/>
</dbReference>
<dbReference type="SUPFAM" id="SSF53335">
    <property type="entry name" value="S-adenosyl-L-methionine-dependent methyltransferases"/>
    <property type="match status" value="1"/>
</dbReference>
<feature type="domain" description="Release factor glutamine methyltransferase N-terminal" evidence="7">
    <location>
        <begin position="38"/>
        <end position="109"/>
    </location>
</feature>
<dbReference type="InterPro" id="IPR050320">
    <property type="entry name" value="N5-glutamine_MTase"/>
</dbReference>
<dbReference type="Gene3D" id="1.10.8.10">
    <property type="entry name" value="DNA helicase RuvA subunit, C-terminal domain"/>
    <property type="match status" value="1"/>
</dbReference>
<protein>
    <recommendedName>
        <fullName evidence="1">peptide chain release factor N(5)-glutamine methyltransferase</fullName>
        <ecNumber evidence="1">2.1.1.297</ecNumber>
    </recommendedName>
</protein>
<dbReference type="Pfam" id="PF17827">
    <property type="entry name" value="PrmC_N"/>
    <property type="match status" value="1"/>
</dbReference>
<keyword evidence="2" id="KW-0489">Methyltransferase</keyword>
<dbReference type="EC" id="2.1.1.297" evidence="1"/>
<dbReference type="GO" id="GO:0102559">
    <property type="term" value="F:peptide chain release factor N(5)-glutamine methyltransferase activity"/>
    <property type="evidence" value="ECO:0007669"/>
    <property type="project" value="UniProtKB-EC"/>
</dbReference>
<reference evidence="8" key="1">
    <citation type="submission" date="2020-05" db="EMBL/GenBank/DDBJ databases">
        <authorList>
            <person name="Chiriac C."/>
            <person name="Salcher M."/>
            <person name="Ghai R."/>
            <person name="Kavagutti S V."/>
        </authorList>
    </citation>
    <scope>NUCLEOTIDE SEQUENCE</scope>
</reference>
<evidence type="ECO:0000256" key="4">
    <source>
        <dbReference type="ARBA" id="ARBA00022691"/>
    </source>
</evidence>
<dbReference type="PANTHER" id="PTHR18895">
    <property type="entry name" value="HEMK METHYLTRANSFERASE"/>
    <property type="match status" value="1"/>
</dbReference>
<accession>A0A6J7FKF1</accession>
<dbReference type="NCBIfam" id="TIGR00536">
    <property type="entry name" value="hemK_fam"/>
    <property type="match status" value="1"/>
</dbReference>
<keyword evidence="4" id="KW-0949">S-adenosyl-L-methionine</keyword>
<dbReference type="InterPro" id="IPR040758">
    <property type="entry name" value="PrmC_N"/>
</dbReference>
<dbReference type="InterPro" id="IPR007848">
    <property type="entry name" value="Small_mtfrase_dom"/>
</dbReference>
<evidence type="ECO:0000259" key="6">
    <source>
        <dbReference type="Pfam" id="PF05175"/>
    </source>
</evidence>
<gene>
    <name evidence="8" type="ORF">UFOPK3516_00515</name>
</gene>
<evidence type="ECO:0000313" key="8">
    <source>
        <dbReference type="EMBL" id="CAB4892869.1"/>
    </source>
</evidence>
<proteinExistence type="inferred from homology"/>
<evidence type="ECO:0000259" key="7">
    <source>
        <dbReference type="Pfam" id="PF17827"/>
    </source>
</evidence>
<dbReference type="HAMAP" id="MF_02126">
    <property type="entry name" value="RF_methyltr_PrmC"/>
    <property type="match status" value="1"/>
</dbReference>
<organism evidence="8">
    <name type="scientific">freshwater metagenome</name>
    <dbReference type="NCBI Taxonomy" id="449393"/>
    <lineage>
        <taxon>unclassified sequences</taxon>
        <taxon>metagenomes</taxon>
        <taxon>ecological metagenomes</taxon>
    </lineage>
</organism>
<sequence length="320" mass="33731">MTRGDAKSVRKDYGLPDHGCASVTFEDNMPNDITLDAAVRSAVEEFLAVGIPSPQVDALLLAAHVLGIGRGELAARLVSGDTLTREQLDRLAGYVARRVAREPLQHITGESGFRQLVLDIGPGAFVPRPETELLVQMVVDAVLASGQASPRVIDLGTGSGAIALAVASEVPHANVWAVEKSPEARAWAAHNNEKYGGIVTLLAGDLATTELLLGDEVGTMDVVVSNPPYIPDDAQPRDPEVRLYDPAVALFGGADGLDVIRQVASVAARIIAPGGLVAIEHGELQGPAVRKILADAGWRNAATHPDLTTRDRYTTAVWSA</sequence>
<name>A0A6J7FKF1_9ZZZZ</name>